<evidence type="ECO:0000313" key="1">
    <source>
        <dbReference type="EMBL" id="CAI8613972.1"/>
    </source>
</evidence>
<evidence type="ECO:0000313" key="2">
    <source>
        <dbReference type="Proteomes" id="UP001157006"/>
    </source>
</evidence>
<gene>
    <name evidence="1" type="ORF">VFH_V107080</name>
</gene>
<proteinExistence type="predicted"/>
<dbReference type="EMBL" id="OX451740">
    <property type="protein sequence ID" value="CAI8613972.1"/>
    <property type="molecule type" value="Genomic_DNA"/>
</dbReference>
<reference evidence="1 2" key="1">
    <citation type="submission" date="2023-01" db="EMBL/GenBank/DDBJ databases">
        <authorList>
            <person name="Kreplak J."/>
        </authorList>
    </citation>
    <scope>NUCLEOTIDE SEQUENCE [LARGE SCALE GENOMIC DNA]</scope>
</reference>
<dbReference type="Proteomes" id="UP001157006">
    <property type="component" value="Chromosome 5"/>
</dbReference>
<name>A0AAV1AUR9_VICFA</name>
<sequence length="123" mass="13801">MAGATRSTNEKLDNLAQVLTRFQDHFNLRMDGVTNCVESLECCSPTPETINLHHDNESEHTPRHILKLYCKARFVLLIADEDERETGETGNSNFGSLDHIMALFDPLDTAHLALLSYHAMSST</sequence>
<accession>A0AAV1AUR9</accession>
<keyword evidence="2" id="KW-1185">Reference proteome</keyword>
<organism evidence="1 2">
    <name type="scientific">Vicia faba</name>
    <name type="common">Broad bean</name>
    <name type="synonym">Faba vulgaris</name>
    <dbReference type="NCBI Taxonomy" id="3906"/>
    <lineage>
        <taxon>Eukaryota</taxon>
        <taxon>Viridiplantae</taxon>
        <taxon>Streptophyta</taxon>
        <taxon>Embryophyta</taxon>
        <taxon>Tracheophyta</taxon>
        <taxon>Spermatophyta</taxon>
        <taxon>Magnoliopsida</taxon>
        <taxon>eudicotyledons</taxon>
        <taxon>Gunneridae</taxon>
        <taxon>Pentapetalae</taxon>
        <taxon>rosids</taxon>
        <taxon>fabids</taxon>
        <taxon>Fabales</taxon>
        <taxon>Fabaceae</taxon>
        <taxon>Papilionoideae</taxon>
        <taxon>50 kb inversion clade</taxon>
        <taxon>NPAAA clade</taxon>
        <taxon>Hologalegina</taxon>
        <taxon>IRL clade</taxon>
        <taxon>Fabeae</taxon>
        <taxon>Vicia</taxon>
    </lineage>
</organism>
<protein>
    <submittedName>
        <fullName evidence="1">Uncharacterized protein</fullName>
    </submittedName>
</protein>
<dbReference type="AlphaFoldDB" id="A0AAV1AUR9"/>